<dbReference type="InterPro" id="IPR015943">
    <property type="entry name" value="WD40/YVTN_repeat-like_dom_sf"/>
</dbReference>
<keyword evidence="2" id="KW-1185">Reference proteome</keyword>
<dbReference type="OrthoDB" id="1640114at2"/>
<gene>
    <name evidence="1" type="ORF">SAMN02983006_02781</name>
</gene>
<reference evidence="1 2" key="1">
    <citation type="submission" date="2016-10" db="EMBL/GenBank/DDBJ databases">
        <authorList>
            <person name="de Groot N.N."/>
        </authorList>
    </citation>
    <scope>NUCLEOTIDE SEQUENCE [LARGE SCALE GENOMIC DNA]</scope>
    <source>
        <strain evidence="1 2">ATCC 51327</strain>
    </source>
</reference>
<dbReference type="Gene3D" id="2.130.10.10">
    <property type="entry name" value="YVTN repeat-like/Quinoprotein amine dehydrogenase"/>
    <property type="match status" value="1"/>
</dbReference>
<protein>
    <recommendedName>
        <fullName evidence="3">WD40-like Beta Propeller Repeat</fullName>
    </recommendedName>
</protein>
<accession>A0A1I4N157</accession>
<evidence type="ECO:0000313" key="1">
    <source>
        <dbReference type="EMBL" id="SFM09208.1"/>
    </source>
</evidence>
<dbReference type="RefSeq" id="WP_089862758.1">
    <property type="nucleotide sequence ID" value="NZ_FOTI01000065.1"/>
</dbReference>
<dbReference type="EMBL" id="FOTI01000065">
    <property type="protein sequence ID" value="SFM09208.1"/>
    <property type="molecule type" value="Genomic_DNA"/>
</dbReference>
<evidence type="ECO:0008006" key="3">
    <source>
        <dbReference type="Google" id="ProtNLM"/>
    </source>
</evidence>
<organism evidence="1 2">
    <name type="scientific">Halanaerobium salsuginis</name>
    <dbReference type="NCBI Taxonomy" id="29563"/>
    <lineage>
        <taxon>Bacteria</taxon>
        <taxon>Bacillati</taxon>
        <taxon>Bacillota</taxon>
        <taxon>Clostridia</taxon>
        <taxon>Halanaerobiales</taxon>
        <taxon>Halanaerobiaceae</taxon>
        <taxon>Halanaerobium</taxon>
    </lineage>
</organism>
<dbReference type="STRING" id="29563.SAMN02983006_02781"/>
<name>A0A1I4N157_9FIRM</name>
<evidence type="ECO:0000313" key="2">
    <source>
        <dbReference type="Proteomes" id="UP000199006"/>
    </source>
</evidence>
<dbReference type="SUPFAM" id="SSF82171">
    <property type="entry name" value="DPP6 N-terminal domain-like"/>
    <property type="match status" value="1"/>
</dbReference>
<dbReference type="Proteomes" id="UP000199006">
    <property type="component" value="Unassembled WGS sequence"/>
</dbReference>
<sequence length="413" mass="49191">MNELEKTIYNLVKKNPEVKNFIRDIYQRILSFVPKKNKESNYDIIEREGYFYGFHDKIPWSKANNKLLAHKPLIENRIVKKGDLVEIGYFYGDNYTEFKNLETSKSWNWQQGSMLQWLDKSENIIYNDWNGKKNIARIIDTNGNQIKELESPIGATSSDGKYALGYSFERLNVGMFGYGYPFENDSFRDENIPRESGLKLIDIKNNDYEFLFSVKDIFDLETSENMENAYHFFTHCLFSPNDNKFLFLHRWYRSGERLKTRLISYNINKKKLFIFPTNDMVSHFTWIDNNRVFAYANTKKNGDGYYIFQDKSNEYEYINNDIYSSDGHPQYCKKNDLIVTDTYPDRFRIQELSVFDLNKNRKEIIAKLKSPLNYKEQIRCDLHPRWDRKGTQICFDSAHLGKRSLCTIKYKQD</sequence>
<proteinExistence type="predicted"/>
<dbReference type="AlphaFoldDB" id="A0A1I4N157"/>